<organism evidence="3 4">
    <name type="scientific">Pedobacter alpinus</name>
    <dbReference type="NCBI Taxonomy" id="1590643"/>
    <lineage>
        <taxon>Bacteria</taxon>
        <taxon>Pseudomonadati</taxon>
        <taxon>Bacteroidota</taxon>
        <taxon>Sphingobacteriia</taxon>
        <taxon>Sphingobacteriales</taxon>
        <taxon>Sphingobacteriaceae</taxon>
        <taxon>Pedobacter</taxon>
    </lineage>
</organism>
<sequence length="1038" mass="116425">MKIKNKRNYIQKYLLLLSIIFCFSITSQAQYFGQNKVRYKNLKFKVYETPHFNLYYYTKNDSLIKQFAKESEAWYALHQQVFRDTFKTPNPIILYGNSPEFQQTTAISGDIGVGTGGVTEGFKNRVVMPFQEINSQTRHVLGHELVHAFQYHSLMVGDSTQLENIGNLPLWMVEGMAEYLSLGKTDANTAMWMRDAVLNKDIPTLDDLTTSGKYFPYRYGQAFWAFIGSTYGDSVIFPLFKRSAKYGYQMAIRRTFGYDERTLSTLWRSALENSYKPYLKDTTQTPIGTKVIDNTNGGNSNLSPAISPDGKYIAYLSEQGLFSIDLYLADAKTGTVVRKLTSKISNGHIDEFNFIESAGAWSPDSKKFAFSVFSEGRNKLIIVDIANGKTLLEEGMDEVEQFGNLTWSPDGDHIAFSGLKHGQSDIFSFSISDKKVSHLTNDRFTDYQPSYSSDGLKVVFSTDRVSQKSDNMRVTIPMGMAVLEIATKKIKPIDVFKGANNFNPLFADNDTKIYFLSNRDGFRNMYRYSFITQQTEQLTDYFTGISGITENSPALSISKSNDVVYSYYRAQKYTIYNANSTEFKPTIVNNNAVDLSAAILPPPTSVGVDIVNKNLDNFLAYDDLPTDSVKTIPFKPQFKLDYIANSGAGVSAGRFGTGIAGGVQAIFSDILGRDQIFGAASVNGEIYDAGAQLAYFNQQSRWNWGGAISHIPFQFGTFGFNPNGESPRFGPAFEQFTDIVRVFQESAQAFTSYPFSRITRVEFGTGISYTSYRIDRYSYYFNDFGQLVDQDRRKIPTSEYNGFNLRSFSAIQLNTALVGDNAVSGIASPLDGFKYRIGIEQNFGTFQFTAPTIDLRKYVRTQPVTFAGRLYGYGRIGNTNNQLFPLFIGYPFLIRGFEANSFFNSQSSGTSGFTIDQLIGNRIAVANFEVRLPFTGPEKLSVVESKFLFSELNLFFDAGLAWDKGDKVDFSKLEPNVITSDPNTGKTTFDVRVPAFSAGISARVNVFGYFVLEPYLAFPFNRKDVAKPVFGLAFAPGW</sequence>
<feature type="chain" id="PRO_5047306042" evidence="2">
    <location>
        <begin position="30"/>
        <end position="1038"/>
    </location>
</feature>
<comment type="caution">
    <text evidence="3">The sequence shown here is derived from an EMBL/GenBank/DDBJ whole genome shotgun (WGS) entry which is preliminary data.</text>
</comment>
<protein>
    <submittedName>
        <fullName evidence="3">Basic secretory protein-like protein</fullName>
    </submittedName>
</protein>
<dbReference type="InterPro" id="IPR011042">
    <property type="entry name" value="6-blade_b-propeller_TolB-like"/>
</dbReference>
<evidence type="ECO:0000313" key="4">
    <source>
        <dbReference type="Proteomes" id="UP001597546"/>
    </source>
</evidence>
<comment type="similarity">
    <text evidence="1">Belongs to the TolB family.</text>
</comment>
<evidence type="ECO:0000256" key="2">
    <source>
        <dbReference type="SAM" id="SignalP"/>
    </source>
</evidence>
<evidence type="ECO:0000313" key="3">
    <source>
        <dbReference type="EMBL" id="MFD2732231.1"/>
    </source>
</evidence>
<dbReference type="Proteomes" id="UP001597546">
    <property type="component" value="Unassembled WGS sequence"/>
</dbReference>
<dbReference type="Gene3D" id="2.120.10.30">
    <property type="entry name" value="TolB, C-terminal domain"/>
    <property type="match status" value="2"/>
</dbReference>
<feature type="signal peptide" evidence="2">
    <location>
        <begin position="1"/>
        <end position="29"/>
    </location>
</feature>
<accession>A0ABW5TVU1</accession>
<reference evidence="4" key="1">
    <citation type="journal article" date="2019" name="Int. J. Syst. Evol. Microbiol.">
        <title>The Global Catalogue of Microorganisms (GCM) 10K type strain sequencing project: providing services to taxonomists for standard genome sequencing and annotation.</title>
        <authorList>
            <consortium name="The Broad Institute Genomics Platform"/>
            <consortium name="The Broad Institute Genome Sequencing Center for Infectious Disease"/>
            <person name="Wu L."/>
            <person name="Ma J."/>
        </authorList>
    </citation>
    <scope>NUCLEOTIDE SEQUENCE [LARGE SCALE GENOMIC DNA]</scope>
    <source>
        <strain evidence="4">KCTC 42456</strain>
    </source>
</reference>
<dbReference type="RefSeq" id="WP_379047844.1">
    <property type="nucleotide sequence ID" value="NZ_JBHSKW010000068.1"/>
</dbReference>
<dbReference type="Pfam" id="PF04450">
    <property type="entry name" value="BSP"/>
    <property type="match status" value="1"/>
</dbReference>
<name>A0ABW5TVU1_9SPHI</name>
<dbReference type="InterPro" id="IPR007541">
    <property type="entry name" value="Uncharacterised_BSP"/>
</dbReference>
<evidence type="ECO:0000256" key="1">
    <source>
        <dbReference type="ARBA" id="ARBA00009820"/>
    </source>
</evidence>
<dbReference type="Pfam" id="PF07676">
    <property type="entry name" value="PD40"/>
    <property type="match status" value="5"/>
</dbReference>
<keyword evidence="2" id="KW-0732">Signal</keyword>
<proteinExistence type="inferred from homology"/>
<dbReference type="PANTHER" id="PTHR36842:SF1">
    <property type="entry name" value="PROTEIN TOLB"/>
    <property type="match status" value="1"/>
</dbReference>
<dbReference type="PANTHER" id="PTHR36842">
    <property type="entry name" value="PROTEIN TOLB HOMOLOG"/>
    <property type="match status" value="1"/>
</dbReference>
<keyword evidence="4" id="KW-1185">Reference proteome</keyword>
<gene>
    <name evidence="3" type="ORF">ACFSSE_11005</name>
</gene>
<dbReference type="InterPro" id="IPR011659">
    <property type="entry name" value="WD40"/>
</dbReference>
<dbReference type="SUPFAM" id="SSF82171">
    <property type="entry name" value="DPP6 N-terminal domain-like"/>
    <property type="match status" value="1"/>
</dbReference>
<dbReference type="EMBL" id="JBHULV010000038">
    <property type="protein sequence ID" value="MFD2732231.1"/>
    <property type="molecule type" value="Genomic_DNA"/>
</dbReference>